<dbReference type="EMBL" id="AMQM01000220">
    <property type="status" value="NOT_ANNOTATED_CDS"/>
    <property type="molecule type" value="Genomic_DNA"/>
</dbReference>
<accession>T1ENV3</accession>
<sequence>MEKCNVPAIFCFIHFSFASAFYPGSGMHELTAFKLKNVEGQQFRGNKTQPDFFYNILFDNDQMLVGARNHIFFIDLLKFSEIKTFNNGSAHGESMARRSTTVLQRFK</sequence>
<evidence type="ECO:0000313" key="2">
    <source>
        <dbReference type="EMBL" id="ESO12717.1"/>
    </source>
</evidence>
<name>T1ENV3_HELRO</name>
<reference evidence="2 4" key="2">
    <citation type="journal article" date="2013" name="Nature">
        <title>Insights into bilaterian evolution from three spiralian genomes.</title>
        <authorList>
            <person name="Simakov O."/>
            <person name="Marletaz F."/>
            <person name="Cho S.J."/>
            <person name="Edsinger-Gonzales E."/>
            <person name="Havlak P."/>
            <person name="Hellsten U."/>
            <person name="Kuo D.H."/>
            <person name="Larsson T."/>
            <person name="Lv J."/>
            <person name="Arendt D."/>
            <person name="Savage R."/>
            <person name="Osoegawa K."/>
            <person name="de Jong P."/>
            <person name="Grimwood J."/>
            <person name="Chapman J.A."/>
            <person name="Shapiro H."/>
            <person name="Aerts A."/>
            <person name="Otillar R.P."/>
            <person name="Terry A.Y."/>
            <person name="Boore J.L."/>
            <person name="Grigoriev I.V."/>
            <person name="Lindberg D.R."/>
            <person name="Seaver E.C."/>
            <person name="Weisblat D.A."/>
            <person name="Putnam N.H."/>
            <person name="Rokhsar D.S."/>
        </authorList>
    </citation>
    <scope>NUCLEOTIDE SEQUENCE</scope>
</reference>
<feature type="chain" id="PRO_5010979920" description="Sema domain-containing protein" evidence="1">
    <location>
        <begin position="21"/>
        <end position="107"/>
    </location>
</feature>
<dbReference type="HOGENOM" id="CLU_2212745_0_0_1"/>
<feature type="signal peptide" evidence="1">
    <location>
        <begin position="1"/>
        <end position="20"/>
    </location>
</feature>
<keyword evidence="4" id="KW-1185">Reference proteome</keyword>
<reference evidence="4" key="1">
    <citation type="submission" date="2012-12" db="EMBL/GenBank/DDBJ databases">
        <authorList>
            <person name="Hellsten U."/>
            <person name="Grimwood J."/>
            <person name="Chapman J.A."/>
            <person name="Shapiro H."/>
            <person name="Aerts A."/>
            <person name="Otillar R.P."/>
            <person name="Terry A.Y."/>
            <person name="Boore J.L."/>
            <person name="Simakov O."/>
            <person name="Marletaz F."/>
            <person name="Cho S.-J."/>
            <person name="Edsinger-Gonzales E."/>
            <person name="Havlak P."/>
            <person name="Kuo D.-H."/>
            <person name="Larsson T."/>
            <person name="Lv J."/>
            <person name="Arendt D."/>
            <person name="Savage R."/>
            <person name="Osoegawa K."/>
            <person name="de Jong P."/>
            <person name="Lindberg D.R."/>
            <person name="Seaver E.C."/>
            <person name="Weisblat D.A."/>
            <person name="Putnam N.H."/>
            <person name="Grigoriev I.V."/>
            <person name="Rokhsar D.S."/>
        </authorList>
    </citation>
    <scope>NUCLEOTIDE SEQUENCE</scope>
</reference>
<protein>
    <recommendedName>
        <fullName evidence="5">Sema domain-containing protein</fullName>
    </recommendedName>
</protein>
<gene>
    <name evidence="3" type="primary">20198253</name>
    <name evidence="2" type="ORF">HELRODRAFT_159304</name>
</gene>
<dbReference type="InParanoid" id="T1ENV3"/>
<evidence type="ECO:0000313" key="4">
    <source>
        <dbReference type="Proteomes" id="UP000015101"/>
    </source>
</evidence>
<reference evidence="3" key="3">
    <citation type="submission" date="2015-06" db="UniProtKB">
        <authorList>
            <consortium name="EnsemblMetazoa"/>
        </authorList>
    </citation>
    <scope>IDENTIFICATION</scope>
</reference>
<dbReference type="AlphaFoldDB" id="T1ENV3"/>
<dbReference type="EMBL" id="KB095811">
    <property type="protein sequence ID" value="ESO12717.1"/>
    <property type="molecule type" value="Genomic_DNA"/>
</dbReference>
<dbReference type="Proteomes" id="UP000015101">
    <property type="component" value="Unassembled WGS sequence"/>
</dbReference>
<proteinExistence type="predicted"/>
<evidence type="ECO:0008006" key="5">
    <source>
        <dbReference type="Google" id="ProtNLM"/>
    </source>
</evidence>
<dbReference type="RefSeq" id="XP_009009437.1">
    <property type="nucleotide sequence ID" value="XM_009011189.1"/>
</dbReference>
<dbReference type="KEGG" id="hro:HELRODRAFT_159304"/>
<evidence type="ECO:0000313" key="3">
    <source>
        <dbReference type="EnsemblMetazoa" id="HelroP159304"/>
    </source>
</evidence>
<dbReference type="EnsemblMetazoa" id="HelroT159304">
    <property type="protein sequence ID" value="HelroP159304"/>
    <property type="gene ID" value="HelroG159304"/>
</dbReference>
<dbReference type="GeneID" id="20198253"/>
<dbReference type="CTD" id="20198253"/>
<keyword evidence="1" id="KW-0732">Signal</keyword>
<evidence type="ECO:0000256" key="1">
    <source>
        <dbReference type="SAM" id="SignalP"/>
    </source>
</evidence>
<organism evidence="3 4">
    <name type="scientific">Helobdella robusta</name>
    <name type="common">Californian leech</name>
    <dbReference type="NCBI Taxonomy" id="6412"/>
    <lineage>
        <taxon>Eukaryota</taxon>
        <taxon>Metazoa</taxon>
        <taxon>Spiralia</taxon>
        <taxon>Lophotrochozoa</taxon>
        <taxon>Annelida</taxon>
        <taxon>Clitellata</taxon>
        <taxon>Hirudinea</taxon>
        <taxon>Rhynchobdellida</taxon>
        <taxon>Glossiphoniidae</taxon>
        <taxon>Helobdella</taxon>
    </lineage>
</organism>